<feature type="compositionally biased region" description="Basic residues" evidence="1">
    <location>
        <begin position="55"/>
        <end position="64"/>
    </location>
</feature>
<feature type="region of interest" description="Disordered" evidence="1">
    <location>
        <begin position="53"/>
        <end position="73"/>
    </location>
</feature>
<evidence type="ECO:0000313" key="2">
    <source>
        <dbReference type="EMBL" id="KAK7082863.1"/>
    </source>
</evidence>
<comment type="caution">
    <text evidence="2">The sequence shown here is derived from an EMBL/GenBank/DDBJ whole genome shotgun (WGS) entry which is preliminary data.</text>
</comment>
<keyword evidence="3" id="KW-1185">Reference proteome</keyword>
<dbReference type="AlphaFoldDB" id="A0AAN8XJL0"/>
<name>A0AAN8XJL0_HALRR</name>
<proteinExistence type="predicted"/>
<evidence type="ECO:0000313" key="3">
    <source>
        <dbReference type="Proteomes" id="UP001381693"/>
    </source>
</evidence>
<organism evidence="2 3">
    <name type="scientific">Halocaridina rubra</name>
    <name type="common">Hawaiian red shrimp</name>
    <dbReference type="NCBI Taxonomy" id="373956"/>
    <lineage>
        <taxon>Eukaryota</taxon>
        <taxon>Metazoa</taxon>
        <taxon>Ecdysozoa</taxon>
        <taxon>Arthropoda</taxon>
        <taxon>Crustacea</taxon>
        <taxon>Multicrustacea</taxon>
        <taxon>Malacostraca</taxon>
        <taxon>Eumalacostraca</taxon>
        <taxon>Eucarida</taxon>
        <taxon>Decapoda</taxon>
        <taxon>Pleocyemata</taxon>
        <taxon>Caridea</taxon>
        <taxon>Atyoidea</taxon>
        <taxon>Atyidae</taxon>
        <taxon>Halocaridina</taxon>
    </lineage>
</organism>
<sequence>MSPCQVILHQTSVRERTVMKYHICLENHEENDNISQYQKLDIVSKAGLPVFISSQKKKSKRGQKPGRPTYPWHWKNSQMVLSRGFHSAKDGRAIKAAMKTQQQPQMKFKCSPR</sequence>
<evidence type="ECO:0000256" key="1">
    <source>
        <dbReference type="SAM" id="MobiDB-lite"/>
    </source>
</evidence>
<gene>
    <name evidence="2" type="ORF">SK128_020922</name>
</gene>
<reference evidence="2 3" key="1">
    <citation type="submission" date="2023-11" db="EMBL/GenBank/DDBJ databases">
        <title>Halocaridina rubra genome assembly.</title>
        <authorList>
            <person name="Smith C."/>
        </authorList>
    </citation>
    <scope>NUCLEOTIDE SEQUENCE [LARGE SCALE GENOMIC DNA]</scope>
    <source>
        <strain evidence="2">EP-1</strain>
        <tissue evidence="2">Whole</tissue>
    </source>
</reference>
<dbReference type="EMBL" id="JAXCGZ010003869">
    <property type="protein sequence ID" value="KAK7082863.1"/>
    <property type="molecule type" value="Genomic_DNA"/>
</dbReference>
<accession>A0AAN8XJL0</accession>
<dbReference type="Proteomes" id="UP001381693">
    <property type="component" value="Unassembled WGS sequence"/>
</dbReference>
<protein>
    <submittedName>
        <fullName evidence="2">Uncharacterized protein</fullName>
    </submittedName>
</protein>